<organism evidence="2 3">
    <name type="scientific">Pseudonocardia thermophila</name>
    <dbReference type="NCBI Taxonomy" id="1848"/>
    <lineage>
        <taxon>Bacteria</taxon>
        <taxon>Bacillati</taxon>
        <taxon>Actinomycetota</taxon>
        <taxon>Actinomycetes</taxon>
        <taxon>Pseudonocardiales</taxon>
        <taxon>Pseudonocardiaceae</taxon>
        <taxon>Pseudonocardia</taxon>
    </lineage>
</organism>
<dbReference type="InterPro" id="IPR032466">
    <property type="entry name" value="Metal_Hydrolase"/>
</dbReference>
<dbReference type="PANTHER" id="PTHR43668:SF2">
    <property type="entry name" value="ALLANTOINASE"/>
    <property type="match status" value="1"/>
</dbReference>
<dbReference type="SUPFAM" id="SSF51338">
    <property type="entry name" value="Composite domain of metallo-dependent hydrolases"/>
    <property type="match status" value="1"/>
</dbReference>
<evidence type="ECO:0000313" key="2">
    <source>
        <dbReference type="EMBL" id="SHL34815.1"/>
    </source>
</evidence>
<dbReference type="Pfam" id="PF01979">
    <property type="entry name" value="Amidohydro_1"/>
    <property type="match status" value="1"/>
</dbReference>
<dbReference type="STRING" id="1848.SAMN05443637_12533"/>
<dbReference type="PANTHER" id="PTHR43668">
    <property type="entry name" value="ALLANTOINASE"/>
    <property type="match status" value="1"/>
</dbReference>
<dbReference type="AlphaFoldDB" id="A0A1M6ZWT8"/>
<evidence type="ECO:0000313" key="3">
    <source>
        <dbReference type="Proteomes" id="UP000184363"/>
    </source>
</evidence>
<dbReference type="SUPFAM" id="SSF51556">
    <property type="entry name" value="Metallo-dependent hydrolases"/>
    <property type="match status" value="1"/>
</dbReference>
<protein>
    <submittedName>
        <fullName evidence="2">Allantoinase</fullName>
    </submittedName>
</protein>
<evidence type="ECO:0000259" key="1">
    <source>
        <dbReference type="Pfam" id="PF01979"/>
    </source>
</evidence>
<dbReference type="EMBL" id="FRAP01000025">
    <property type="protein sequence ID" value="SHL34815.1"/>
    <property type="molecule type" value="Genomic_DNA"/>
</dbReference>
<dbReference type="InterPro" id="IPR011059">
    <property type="entry name" value="Metal-dep_hydrolase_composite"/>
</dbReference>
<accession>A0A1M6ZWT8</accession>
<keyword evidence="3" id="KW-1185">Reference proteome</keyword>
<name>A0A1M6ZWT8_PSETH</name>
<dbReference type="Gene3D" id="3.20.20.140">
    <property type="entry name" value="Metal-dependent hydrolases"/>
    <property type="match status" value="1"/>
</dbReference>
<feature type="domain" description="Amidohydrolase-related" evidence="1">
    <location>
        <begin position="300"/>
        <end position="467"/>
    </location>
</feature>
<dbReference type="Proteomes" id="UP000184363">
    <property type="component" value="Unassembled WGS sequence"/>
</dbReference>
<dbReference type="InterPro" id="IPR050138">
    <property type="entry name" value="DHOase/Allantoinase_Hydrolase"/>
</dbReference>
<dbReference type="Gene3D" id="2.30.40.10">
    <property type="entry name" value="Urease, subunit C, domain 1"/>
    <property type="match status" value="1"/>
</dbReference>
<dbReference type="GO" id="GO:0006145">
    <property type="term" value="P:purine nucleobase catabolic process"/>
    <property type="evidence" value="ECO:0007669"/>
    <property type="project" value="TreeGrafter"/>
</dbReference>
<reference evidence="2 3" key="1">
    <citation type="submission" date="2016-11" db="EMBL/GenBank/DDBJ databases">
        <authorList>
            <person name="Jaros S."/>
            <person name="Januszkiewicz K."/>
            <person name="Wedrychowicz H."/>
        </authorList>
    </citation>
    <scope>NUCLEOTIDE SEQUENCE [LARGE SCALE GENOMIC DNA]</scope>
    <source>
        <strain evidence="2 3">DSM 43832</strain>
    </source>
</reference>
<dbReference type="InterPro" id="IPR006680">
    <property type="entry name" value="Amidohydro-rel"/>
</dbReference>
<gene>
    <name evidence="2" type="ORF">SAMN05443637_12533</name>
</gene>
<proteinExistence type="predicted"/>
<dbReference type="OrthoDB" id="9803027at2"/>
<sequence length="490" mass="53677">MTAYDLVLHNIDLVRPGADTPVRTAIAVKDGKVAAIGPELATAEATEVVDGGGKLAFPGVVDAHQHWGIYHPLAIDTETESRACAQGGVTTALNYMRTGQYYLNRGGRYEEVFPEVLSTVEGRAYVDYGFHLAPMMSAHIDEIPELISKYGVSSFKVFMFYGSHGLHGKSSDQSEFLMIPEGERYDYAHFEFVMRGIQAAREQFPDIASEISLSLHCETAEIMTAYTERVEREGKLKGLEAYSASRPPHSEGLAISIASYLAHETGLANINLLHLSSRKALDAALRMAEAFPHVDFRREVTIGHLLVDYTTAHGLGGKVNPPLRERADVDALWEAVKEGTVDWVVSDHACCKDERKFGKGDKRDDVFAAKSGFGGTEYLLAGLVSEGRKRGVPLGRLAELVTANPARRYGLRNKGDLAVGFDADIALVDPDHTWTVRAEDSESSQEYTPFEGQELTAKVTDTFLRGTRILQDGKIVGEPAGRYQKRPVGA</sequence>
<dbReference type="GO" id="GO:0004038">
    <property type="term" value="F:allantoinase activity"/>
    <property type="evidence" value="ECO:0007669"/>
    <property type="project" value="TreeGrafter"/>
</dbReference>
<dbReference type="GO" id="GO:0005737">
    <property type="term" value="C:cytoplasm"/>
    <property type="evidence" value="ECO:0007669"/>
    <property type="project" value="TreeGrafter"/>
</dbReference>
<dbReference type="RefSeq" id="WP_073460007.1">
    <property type="nucleotide sequence ID" value="NZ_CALGVN010000020.1"/>
</dbReference>